<gene>
    <name evidence="15" type="ORF">ETSY1_24035</name>
</gene>
<comment type="cofactor">
    <cofactor evidence="2 13">
        <name>[4Fe-4S] cluster</name>
        <dbReference type="ChEBI" id="CHEBI:49883"/>
    </cofactor>
</comment>
<dbReference type="GO" id="GO:0046872">
    <property type="term" value="F:metal ion binding"/>
    <property type="evidence" value="ECO:0007669"/>
    <property type="project" value="UniProtKB-KW"/>
</dbReference>
<organism evidence="15 16">
    <name type="scientific">Entotheonella factor</name>
    <dbReference type="NCBI Taxonomy" id="1429438"/>
    <lineage>
        <taxon>Bacteria</taxon>
        <taxon>Pseudomonadati</taxon>
        <taxon>Nitrospinota/Tectimicrobiota group</taxon>
        <taxon>Candidatus Tectimicrobiota</taxon>
        <taxon>Candidatus Entotheonellia</taxon>
        <taxon>Candidatus Entotheonellales</taxon>
        <taxon>Candidatus Entotheonellaceae</taxon>
        <taxon>Candidatus Entotheonella</taxon>
    </lineage>
</organism>
<evidence type="ECO:0000256" key="7">
    <source>
        <dbReference type="ARBA" id="ARBA00022723"/>
    </source>
</evidence>
<dbReference type="SMART" id="SM00928">
    <property type="entry name" value="NADH_4Fe-4S"/>
    <property type="match status" value="1"/>
</dbReference>
<keyword evidence="5 13" id="KW-0285">Flavoprotein</keyword>
<dbReference type="Gene3D" id="3.40.50.11540">
    <property type="entry name" value="NADH-ubiquinone oxidoreductase 51kDa subunit"/>
    <property type="match status" value="1"/>
</dbReference>
<evidence type="ECO:0000256" key="6">
    <source>
        <dbReference type="ARBA" id="ARBA00022643"/>
    </source>
</evidence>
<keyword evidence="8" id="KW-1278">Translocase</keyword>
<evidence type="ECO:0000256" key="10">
    <source>
        <dbReference type="ARBA" id="ARBA00023014"/>
    </source>
</evidence>
<dbReference type="PATRIC" id="fig|1429438.4.peg.4614"/>
<dbReference type="Gene3D" id="3.10.20.600">
    <property type="match status" value="1"/>
</dbReference>
<comment type="catalytic activity">
    <reaction evidence="12 13">
        <text>a quinone + NADH + 5 H(+)(in) = a quinol + NAD(+) + 4 H(+)(out)</text>
        <dbReference type="Rhea" id="RHEA:57888"/>
        <dbReference type="ChEBI" id="CHEBI:15378"/>
        <dbReference type="ChEBI" id="CHEBI:24646"/>
        <dbReference type="ChEBI" id="CHEBI:57540"/>
        <dbReference type="ChEBI" id="CHEBI:57945"/>
        <dbReference type="ChEBI" id="CHEBI:132124"/>
    </reaction>
</comment>
<comment type="caution">
    <text evidence="15">The sequence shown here is derived from an EMBL/GenBank/DDBJ whole genome shotgun (WGS) entry which is preliminary data.</text>
</comment>
<dbReference type="GO" id="GO:0048038">
    <property type="term" value="F:quinone binding"/>
    <property type="evidence" value="ECO:0007669"/>
    <property type="project" value="UniProtKB-KW"/>
</dbReference>
<keyword evidence="4 13" id="KW-0004">4Fe-4S</keyword>
<evidence type="ECO:0000313" key="15">
    <source>
        <dbReference type="EMBL" id="ETW97086.1"/>
    </source>
</evidence>
<comment type="function">
    <text evidence="13">NDH-1 shuttles electrons from NADH, via FMN and iron-sulfur (Fe-S) centers, to quinones in the respiratory chain.</text>
</comment>
<keyword evidence="9 13" id="KW-0408">Iron</keyword>
<dbReference type="EC" id="7.1.1.-" evidence="13"/>
<proteinExistence type="inferred from homology"/>
<dbReference type="SUPFAM" id="SSF140490">
    <property type="entry name" value="Nqo1C-terminal domain-like"/>
    <property type="match status" value="1"/>
</dbReference>
<feature type="domain" description="NADH-ubiquinone oxidoreductase 51kDa subunit iron-sulphur binding" evidence="14">
    <location>
        <begin position="326"/>
        <end position="371"/>
    </location>
</feature>
<dbReference type="Proteomes" id="UP000019141">
    <property type="component" value="Unassembled WGS sequence"/>
</dbReference>
<reference evidence="15 16" key="1">
    <citation type="journal article" date="2014" name="Nature">
        <title>An environmental bacterial taxon with a large and distinct metabolic repertoire.</title>
        <authorList>
            <person name="Wilson M.C."/>
            <person name="Mori T."/>
            <person name="Ruckert C."/>
            <person name="Uria A.R."/>
            <person name="Helf M.J."/>
            <person name="Takada K."/>
            <person name="Gernert C."/>
            <person name="Steffens U.A."/>
            <person name="Heycke N."/>
            <person name="Schmitt S."/>
            <person name="Rinke C."/>
            <person name="Helfrich E.J."/>
            <person name="Brachmann A.O."/>
            <person name="Gurgui C."/>
            <person name="Wakimoto T."/>
            <person name="Kracht M."/>
            <person name="Crusemann M."/>
            <person name="Hentschel U."/>
            <person name="Abe I."/>
            <person name="Matsunaga S."/>
            <person name="Kalinowski J."/>
            <person name="Takeyama H."/>
            <person name="Piel J."/>
        </authorList>
    </citation>
    <scope>NUCLEOTIDE SEQUENCE [LARGE SCALE GENOMIC DNA]</scope>
    <source>
        <strain evidence="16">TSY1</strain>
    </source>
</reference>
<dbReference type="InterPro" id="IPR011537">
    <property type="entry name" value="NADH-UbQ_OxRdtase_suF"/>
</dbReference>
<dbReference type="GO" id="GO:0051287">
    <property type="term" value="F:NAD binding"/>
    <property type="evidence" value="ECO:0007669"/>
    <property type="project" value="UniProtKB-UniRule"/>
</dbReference>
<dbReference type="AlphaFoldDB" id="W4LIC5"/>
<dbReference type="FunFam" id="1.20.1440.230:FF:000001">
    <property type="entry name" value="Mitochondrial NADH dehydrogenase flavoprotein 1"/>
    <property type="match status" value="1"/>
</dbReference>
<keyword evidence="6 13" id="KW-0288">FMN</keyword>
<dbReference type="Gene3D" id="6.10.250.1450">
    <property type="match status" value="1"/>
</dbReference>
<keyword evidence="11 13" id="KW-0520">NAD</keyword>
<dbReference type="GO" id="GO:0010181">
    <property type="term" value="F:FMN binding"/>
    <property type="evidence" value="ECO:0007669"/>
    <property type="project" value="InterPro"/>
</dbReference>
<comment type="cofactor">
    <cofactor evidence="1 13">
        <name>FMN</name>
        <dbReference type="ChEBI" id="CHEBI:58210"/>
    </cofactor>
</comment>
<name>W4LIC5_ENTF1</name>
<keyword evidence="7 13" id="KW-0479">Metal-binding</keyword>
<keyword evidence="10 13" id="KW-0411">Iron-sulfur</keyword>
<evidence type="ECO:0000256" key="8">
    <source>
        <dbReference type="ARBA" id="ARBA00022967"/>
    </source>
</evidence>
<sequence length="425" mass="46693">MEKVLTLHHDTPELWKLDNYRSKGGYDGLEKALKEMEPDQIIGMVRDAGLRGRGGAGFPSGVKWGFLPKDDRPRYLICNADESEPGTFKDRVLLEQDPHHIIEGIVITCFAVKASLAFVYMRGEFFLGAQRMQAAIDEAYEAGYLGKNILGTGLDVDILVHRGAGAYICGEETGLIESLEGKRAYPRIKPPFPANIGAFGMPTVVNNAETLANVPHIILKGQEWFNSIGPERNRGTRMFCVSGKVQKPGVYELPLGVPLRDIIFDYAGGLHEGRTLKAVIPGGGSARILTADEAMQVDSDFDSLQRAGSMGGSGGIMVLDDTVCIVQSTYIIAEFFHDESCGQCSPCREGTGWVEKILHRVEYGEGRPGDIDLMLRMGENIFGRTICPLGDASVWPTESAINKFRDEFEYHIREKSCLPGTESIL</sequence>
<dbReference type="InterPro" id="IPR011538">
    <property type="entry name" value="Nuo51_FMN-bd"/>
</dbReference>
<evidence type="ECO:0000256" key="3">
    <source>
        <dbReference type="ARBA" id="ARBA00007523"/>
    </source>
</evidence>
<dbReference type="NCBIfam" id="TIGR01959">
    <property type="entry name" value="nuoF_fam"/>
    <property type="match status" value="1"/>
</dbReference>
<dbReference type="Pfam" id="PF22461">
    <property type="entry name" value="SLBB_2"/>
    <property type="match status" value="1"/>
</dbReference>
<dbReference type="HOGENOM" id="CLU_014881_0_1_7"/>
<evidence type="ECO:0000256" key="12">
    <source>
        <dbReference type="ARBA" id="ARBA00047712"/>
    </source>
</evidence>
<evidence type="ECO:0000256" key="4">
    <source>
        <dbReference type="ARBA" id="ARBA00022485"/>
    </source>
</evidence>
<dbReference type="Pfam" id="PF01512">
    <property type="entry name" value="Complex1_51K"/>
    <property type="match status" value="1"/>
</dbReference>
<dbReference type="SUPFAM" id="SSF142984">
    <property type="entry name" value="Nqo1 middle domain-like"/>
    <property type="match status" value="1"/>
</dbReference>
<dbReference type="GO" id="GO:0016491">
    <property type="term" value="F:oxidoreductase activity"/>
    <property type="evidence" value="ECO:0007669"/>
    <property type="project" value="UniProtKB-KW"/>
</dbReference>
<dbReference type="PANTHER" id="PTHR43578">
    <property type="entry name" value="NADH-QUINONE OXIDOREDUCTASE SUBUNIT F"/>
    <property type="match status" value="1"/>
</dbReference>
<evidence type="ECO:0000259" key="14">
    <source>
        <dbReference type="SMART" id="SM00928"/>
    </source>
</evidence>
<dbReference type="Gene3D" id="1.20.1440.230">
    <property type="entry name" value="NADH-ubiquinone oxidoreductase 51kDa subunit, iron-sulphur binding domain"/>
    <property type="match status" value="1"/>
</dbReference>
<dbReference type="Pfam" id="PF10589">
    <property type="entry name" value="NADH_4Fe-4S"/>
    <property type="match status" value="1"/>
</dbReference>
<keyword evidence="13" id="KW-0874">Quinone</keyword>
<dbReference type="InterPro" id="IPR054765">
    <property type="entry name" value="SLBB_dom"/>
</dbReference>
<evidence type="ECO:0000256" key="13">
    <source>
        <dbReference type="RuleBase" id="RU364066"/>
    </source>
</evidence>
<dbReference type="GO" id="GO:0051539">
    <property type="term" value="F:4 iron, 4 sulfur cluster binding"/>
    <property type="evidence" value="ECO:0007669"/>
    <property type="project" value="UniProtKB-UniRule"/>
</dbReference>
<accession>W4LIC5</accession>
<dbReference type="PROSITE" id="PS00645">
    <property type="entry name" value="COMPLEX1_51K_2"/>
    <property type="match status" value="1"/>
</dbReference>
<protein>
    <recommendedName>
        <fullName evidence="13">NADH-quinone oxidoreductase subunit F</fullName>
        <ecNumber evidence="13">7.1.1.-</ecNumber>
    </recommendedName>
</protein>
<evidence type="ECO:0000256" key="1">
    <source>
        <dbReference type="ARBA" id="ARBA00001917"/>
    </source>
</evidence>
<evidence type="ECO:0000256" key="2">
    <source>
        <dbReference type="ARBA" id="ARBA00001966"/>
    </source>
</evidence>
<evidence type="ECO:0000313" key="16">
    <source>
        <dbReference type="Proteomes" id="UP000019141"/>
    </source>
</evidence>
<dbReference type="EMBL" id="AZHW01000705">
    <property type="protein sequence ID" value="ETW97086.1"/>
    <property type="molecule type" value="Genomic_DNA"/>
</dbReference>
<dbReference type="FunFam" id="3.40.50.11540:FF:000001">
    <property type="entry name" value="NADH dehydrogenase [ubiquinone] flavoprotein 1, mitochondrial"/>
    <property type="match status" value="1"/>
</dbReference>
<evidence type="ECO:0000256" key="11">
    <source>
        <dbReference type="ARBA" id="ARBA00023027"/>
    </source>
</evidence>
<dbReference type="InterPro" id="IPR037207">
    <property type="entry name" value="Nuop51_4Fe4S-bd_sf"/>
</dbReference>
<keyword evidence="16" id="KW-1185">Reference proteome</keyword>
<dbReference type="NCBIfam" id="NF010120">
    <property type="entry name" value="PRK13596.1"/>
    <property type="match status" value="1"/>
</dbReference>
<dbReference type="InterPro" id="IPR037225">
    <property type="entry name" value="Nuo51_FMN-bd_sf"/>
</dbReference>
<dbReference type="GO" id="GO:0008137">
    <property type="term" value="F:NADH dehydrogenase (ubiquinone) activity"/>
    <property type="evidence" value="ECO:0007669"/>
    <property type="project" value="InterPro"/>
</dbReference>
<keyword evidence="15" id="KW-0560">Oxidoreductase</keyword>
<evidence type="ECO:0000256" key="9">
    <source>
        <dbReference type="ARBA" id="ARBA00023004"/>
    </source>
</evidence>
<dbReference type="InterPro" id="IPR019575">
    <property type="entry name" value="Nuop51_4Fe4S-bd"/>
</dbReference>
<dbReference type="SUPFAM" id="SSF142019">
    <property type="entry name" value="Nqo1 FMN-binding domain-like"/>
    <property type="match status" value="1"/>
</dbReference>
<evidence type="ECO:0000256" key="5">
    <source>
        <dbReference type="ARBA" id="ARBA00022630"/>
    </source>
</evidence>
<dbReference type="InterPro" id="IPR001949">
    <property type="entry name" value="NADH-UbQ_OxRdtase_51kDa_CS"/>
</dbReference>
<comment type="similarity">
    <text evidence="3 13">Belongs to the complex I 51 kDa subunit family.</text>
</comment>
<dbReference type="PANTHER" id="PTHR43578:SF3">
    <property type="entry name" value="NADH-QUINONE OXIDOREDUCTASE SUBUNIT F"/>
    <property type="match status" value="1"/>
</dbReference>